<dbReference type="PANTHER" id="PTHR35014">
    <property type="entry name" value="INFECTION RESPONSE PROTEIN-RELATED"/>
    <property type="match status" value="1"/>
</dbReference>
<comment type="caution">
    <text evidence="2">The sequence shown here is derived from an EMBL/GenBank/DDBJ whole genome shotgun (WGS) entry which is preliminary data.</text>
</comment>
<dbReference type="EMBL" id="CATQJA010002659">
    <property type="protein sequence ID" value="CAJ0580028.1"/>
    <property type="molecule type" value="Genomic_DNA"/>
</dbReference>
<keyword evidence="1" id="KW-0732">Signal</keyword>
<gene>
    <name evidence="2" type="ORF">MSPICULIGERA_LOCUS18231</name>
</gene>
<evidence type="ECO:0000313" key="2">
    <source>
        <dbReference type="EMBL" id="CAJ0580028.1"/>
    </source>
</evidence>
<name>A0AA36D591_9BILA</name>
<sequence>MLKFVVTVLLLASVQGFCGKEQLESLADCYQDFFNFYKIKTTDKFHFPDYWTAVHQTRGRILQEQGKAIQPQVCQAAVKLAACVAKKPYDSLCFLGFALNLTEANDYITDIAVGNYQCTDGYATLLQDFECLGKTRDTYHVPLQACSDNFNYALDHGGDICPAMNTFLTCQQPYYANSCGFNAGVWICGTNRAGILANSDYCLKLGQLNECPPYR</sequence>
<keyword evidence="3" id="KW-1185">Reference proteome</keyword>
<protein>
    <submittedName>
        <fullName evidence="2">Uncharacterized protein</fullName>
    </submittedName>
</protein>
<evidence type="ECO:0000256" key="1">
    <source>
        <dbReference type="SAM" id="SignalP"/>
    </source>
</evidence>
<feature type="non-terminal residue" evidence="2">
    <location>
        <position position="215"/>
    </location>
</feature>
<dbReference type="PANTHER" id="PTHR35014:SF1">
    <property type="entry name" value="INFECTION RESPONSE PROTEIN"/>
    <property type="match status" value="1"/>
</dbReference>
<accession>A0AA36D591</accession>
<evidence type="ECO:0000313" key="3">
    <source>
        <dbReference type="Proteomes" id="UP001177023"/>
    </source>
</evidence>
<dbReference type="AlphaFoldDB" id="A0AA36D591"/>
<dbReference type="Proteomes" id="UP001177023">
    <property type="component" value="Unassembled WGS sequence"/>
</dbReference>
<proteinExistence type="predicted"/>
<feature type="chain" id="PRO_5041247365" evidence="1">
    <location>
        <begin position="17"/>
        <end position="215"/>
    </location>
</feature>
<organism evidence="2 3">
    <name type="scientific">Mesorhabditis spiculigera</name>
    <dbReference type="NCBI Taxonomy" id="96644"/>
    <lineage>
        <taxon>Eukaryota</taxon>
        <taxon>Metazoa</taxon>
        <taxon>Ecdysozoa</taxon>
        <taxon>Nematoda</taxon>
        <taxon>Chromadorea</taxon>
        <taxon>Rhabditida</taxon>
        <taxon>Rhabditina</taxon>
        <taxon>Rhabditomorpha</taxon>
        <taxon>Rhabditoidea</taxon>
        <taxon>Rhabditidae</taxon>
        <taxon>Mesorhabditinae</taxon>
        <taxon>Mesorhabditis</taxon>
    </lineage>
</organism>
<feature type="signal peptide" evidence="1">
    <location>
        <begin position="1"/>
        <end position="16"/>
    </location>
</feature>
<reference evidence="2" key="1">
    <citation type="submission" date="2023-06" db="EMBL/GenBank/DDBJ databases">
        <authorList>
            <person name="Delattre M."/>
        </authorList>
    </citation>
    <scope>NUCLEOTIDE SEQUENCE</scope>
    <source>
        <strain evidence="2">AF72</strain>
    </source>
</reference>